<dbReference type="EMBL" id="JAMSKV010000013">
    <property type="protein sequence ID" value="MCQ8279529.1"/>
    <property type="molecule type" value="Genomic_DNA"/>
</dbReference>
<dbReference type="Proteomes" id="UP001524587">
    <property type="component" value="Unassembled WGS sequence"/>
</dbReference>
<evidence type="ECO:0000313" key="1">
    <source>
        <dbReference type="EMBL" id="MCQ8279529.1"/>
    </source>
</evidence>
<keyword evidence="2" id="KW-1185">Reference proteome</keyword>
<sequence>MTVWPGRDGAPVSCNEKLKVLAENERELRSVMSDAFDDAVLMGVDPEAMRALLVEMVRSLPGPAGAPS</sequence>
<accession>A0ABT1W9F4</accession>
<evidence type="ECO:0000313" key="2">
    <source>
        <dbReference type="Proteomes" id="UP001524587"/>
    </source>
</evidence>
<proteinExistence type="predicted"/>
<organism evidence="1 2">
    <name type="scientific">Endosaccharibacter trunci</name>
    <dbReference type="NCBI Taxonomy" id="2812733"/>
    <lineage>
        <taxon>Bacteria</taxon>
        <taxon>Pseudomonadati</taxon>
        <taxon>Pseudomonadota</taxon>
        <taxon>Alphaproteobacteria</taxon>
        <taxon>Acetobacterales</taxon>
        <taxon>Acetobacteraceae</taxon>
        <taxon>Endosaccharibacter</taxon>
    </lineage>
</organism>
<dbReference type="RefSeq" id="WP_422865011.1">
    <property type="nucleotide sequence ID" value="NZ_JAMSKV010000013.1"/>
</dbReference>
<gene>
    <name evidence="1" type="ORF">NFI95_13870</name>
</gene>
<reference evidence="1 2" key="1">
    <citation type="submission" date="2022-06" db="EMBL/GenBank/DDBJ databases">
        <title>Endosaccharibacter gen. nov., sp. nov., endophytic bacteria isolated from sugarcane.</title>
        <authorList>
            <person name="Pitiwittayakul N."/>
            <person name="Yukphan P."/>
            <person name="Charoenyingcharoen P."/>
            <person name="Tanasupawat S."/>
        </authorList>
    </citation>
    <scope>NUCLEOTIDE SEQUENCE [LARGE SCALE GENOMIC DNA]</scope>
    <source>
        <strain evidence="1 2">KSS8</strain>
    </source>
</reference>
<evidence type="ECO:0008006" key="3">
    <source>
        <dbReference type="Google" id="ProtNLM"/>
    </source>
</evidence>
<name>A0ABT1W9F4_9PROT</name>
<comment type="caution">
    <text evidence="1">The sequence shown here is derived from an EMBL/GenBank/DDBJ whole genome shotgun (WGS) entry which is preliminary data.</text>
</comment>
<protein>
    <recommendedName>
        <fullName evidence="3">Anti-sigma factor NepR domain-containing protein</fullName>
    </recommendedName>
</protein>